<feature type="domain" description="PRTase associated wHTH" evidence="1">
    <location>
        <begin position="39"/>
        <end position="120"/>
    </location>
</feature>
<dbReference type="Pfam" id="PF24409">
    <property type="entry name" value="wHTH-PRTase_assc"/>
    <property type="match status" value="1"/>
</dbReference>
<reference evidence="2 3" key="1">
    <citation type="submission" date="2024-09" db="EMBL/GenBank/DDBJ databases">
        <title>Taxonomic and Genotyping Characterization of Leptospira Strains isolated from Multiple Sources in Colombia highlights the importance of intermediate species.</title>
        <authorList>
            <person name="Torres Higuera L."/>
            <person name="Rojas Tapias D."/>
            <person name="Jimenez Velasquez S."/>
            <person name="Renjifo Ibanez C."/>
        </authorList>
    </citation>
    <scope>NUCLEOTIDE SEQUENCE [LARGE SCALE GENOMIC DNA]</scope>
    <source>
        <strain evidence="2 3">Lep080</strain>
    </source>
</reference>
<evidence type="ECO:0000313" key="3">
    <source>
        <dbReference type="Proteomes" id="UP001580391"/>
    </source>
</evidence>
<dbReference type="InterPro" id="IPR057055">
    <property type="entry name" value="wHTH-PRTase_assoc"/>
</dbReference>
<evidence type="ECO:0000313" key="2">
    <source>
        <dbReference type="EMBL" id="MFB5738750.1"/>
    </source>
</evidence>
<evidence type="ECO:0000259" key="1">
    <source>
        <dbReference type="Pfam" id="PF24409"/>
    </source>
</evidence>
<gene>
    <name evidence="2" type="ORF">ACE5IX_19730</name>
</gene>
<accession>A0ABV5BU71</accession>
<feature type="non-terminal residue" evidence="2">
    <location>
        <position position="1"/>
    </location>
</feature>
<protein>
    <recommendedName>
        <fullName evidence="1">PRTase associated wHTH domain-containing protein</fullName>
    </recommendedName>
</protein>
<name>A0ABV5BU71_9LEPT</name>
<dbReference type="Proteomes" id="UP001580391">
    <property type="component" value="Unassembled WGS sequence"/>
</dbReference>
<keyword evidence="3" id="KW-1185">Reference proteome</keyword>
<sequence>DTDSAIFFEKFKSYYYLIRKKIIKLIDGLNTNHDLEILEILDCISKGYHKPESISNSLLINLIELRENLMYLRRKMLIDEKNNMTLLGKNTLKELRRKHSKVFDKPNEDYINYIPRSFGGQ</sequence>
<proteinExistence type="predicted"/>
<comment type="caution">
    <text evidence="2">The sequence shown here is derived from an EMBL/GenBank/DDBJ whole genome shotgun (WGS) entry which is preliminary data.</text>
</comment>
<dbReference type="EMBL" id="JBHILJ010000033">
    <property type="protein sequence ID" value="MFB5738750.1"/>
    <property type="molecule type" value="Genomic_DNA"/>
</dbReference>
<organism evidence="2 3">
    <name type="scientific">Leptospira wolffii</name>
    <dbReference type="NCBI Taxonomy" id="409998"/>
    <lineage>
        <taxon>Bacteria</taxon>
        <taxon>Pseudomonadati</taxon>
        <taxon>Spirochaetota</taxon>
        <taxon>Spirochaetia</taxon>
        <taxon>Leptospirales</taxon>
        <taxon>Leptospiraceae</taxon>
        <taxon>Leptospira</taxon>
    </lineage>
</organism>
<dbReference type="RefSeq" id="WP_375517861.1">
    <property type="nucleotide sequence ID" value="NZ_JBHILJ010000033.1"/>
</dbReference>